<evidence type="ECO:0000313" key="2">
    <source>
        <dbReference type="EMBL" id="MEU7068617.1"/>
    </source>
</evidence>
<gene>
    <name evidence="2" type="ORF">AB0A88_00515</name>
</gene>
<proteinExistence type="predicted"/>
<keyword evidence="3" id="KW-1185">Reference proteome</keyword>
<accession>A0ABV3C1G0</accession>
<dbReference type="NCBIfam" id="TIGR04267">
    <property type="entry name" value="mod_HExxH"/>
    <property type="match status" value="1"/>
</dbReference>
<organism evidence="2 3">
    <name type="scientific">Streptomyces narbonensis</name>
    <dbReference type="NCBI Taxonomy" id="67333"/>
    <lineage>
        <taxon>Bacteria</taxon>
        <taxon>Bacillati</taxon>
        <taxon>Actinomycetota</taxon>
        <taxon>Actinomycetes</taxon>
        <taxon>Kitasatosporales</taxon>
        <taxon>Streptomycetaceae</taxon>
        <taxon>Streptomyces</taxon>
    </lineage>
</organism>
<feature type="compositionally biased region" description="Pro residues" evidence="1">
    <location>
        <begin position="561"/>
        <end position="575"/>
    </location>
</feature>
<dbReference type="InterPro" id="IPR026337">
    <property type="entry name" value="AKG_HExxH"/>
</dbReference>
<dbReference type="EMBL" id="JBEZAE010000001">
    <property type="protein sequence ID" value="MEU7068617.1"/>
    <property type="molecule type" value="Genomic_DNA"/>
</dbReference>
<sequence>MQTDGRQEPARSPHHLVPSAHFDALAAGRGDAGTVRFLRTTEYSRRLLLLRALLDAVAETPGALGPLPGVDSVWDTLTAAQERSPEVFGELLLHPQVGVWLGHGLRRLRRTAWGDGPLWTDLGHVFTVCAVAALRTGLPLRTTVPLRDGGVMFPTLGLARLPDRPRWGTAEVLVAAGRLRVDPYGARLGPPDPPHLAPGRPGLPGPPGQPGQPGRVGRLDRPGRLDSPRPLAPLDPPDPSGLPGLPEGDPPGWQGTHRLHAHVAGRPVGVWLDDIDPYRDLSEPLPAHRLSPEETDRWRERFDLALGVLEDSDPETAAALAEGLRSVTPVRTSSTGSVLSASSGDAFGGVLTSLPPDPVTFAVTLVHEFQHTKLGALLHLLTLEQDDGAERHHAPWRDDPRPLSGLLQGAYAFLGITDFWSRRLDRAPAAERASAEFEFALGLRQTREAVETLGADPALTAHGRRFVRGMAARLTAWTADRRVRPGIDAMAGFAATDHRTEWRIRHLVPAPDAVRALARAYVTGAAADLRGSGSTVVPDLTARWSHARTRLIRQVLGTPEPGTPPSGPSTAPPAPSAAERALVAGDPAAADGYARLLAEDPEDPDAWTGLVLALALAEPSARPLLRRPELPRAVHRELRVIGTTADPRRLARWLAAGIAGPPDGTRRPGA</sequence>
<feature type="compositionally biased region" description="Pro residues" evidence="1">
    <location>
        <begin position="230"/>
        <end position="240"/>
    </location>
</feature>
<feature type="compositionally biased region" description="Low complexity" evidence="1">
    <location>
        <begin position="241"/>
        <end position="252"/>
    </location>
</feature>
<feature type="region of interest" description="Disordered" evidence="1">
    <location>
        <begin position="556"/>
        <end position="577"/>
    </location>
</feature>
<protein>
    <submittedName>
        <fullName evidence="2">HEXXH motif-containing putative peptide modification protein</fullName>
    </submittedName>
</protein>
<reference evidence="2 3" key="1">
    <citation type="submission" date="2024-06" db="EMBL/GenBank/DDBJ databases">
        <title>The Natural Products Discovery Center: Release of the First 8490 Sequenced Strains for Exploring Actinobacteria Biosynthetic Diversity.</title>
        <authorList>
            <person name="Kalkreuter E."/>
            <person name="Kautsar S.A."/>
            <person name="Yang D."/>
            <person name="Bader C.D."/>
            <person name="Teijaro C.N."/>
            <person name="Fluegel L."/>
            <person name="Davis C.M."/>
            <person name="Simpson J.R."/>
            <person name="Lauterbach L."/>
            <person name="Steele A.D."/>
            <person name="Gui C."/>
            <person name="Meng S."/>
            <person name="Li G."/>
            <person name="Viehrig K."/>
            <person name="Ye F."/>
            <person name="Su P."/>
            <person name="Kiefer A.F."/>
            <person name="Nichols A."/>
            <person name="Cepeda A.J."/>
            <person name="Yan W."/>
            <person name="Fan B."/>
            <person name="Jiang Y."/>
            <person name="Adhikari A."/>
            <person name="Zheng C.-J."/>
            <person name="Schuster L."/>
            <person name="Cowan T.M."/>
            <person name="Smanski M.J."/>
            <person name="Chevrette M.G."/>
            <person name="De Carvalho L.P.S."/>
            <person name="Shen B."/>
        </authorList>
    </citation>
    <scope>NUCLEOTIDE SEQUENCE [LARGE SCALE GENOMIC DNA]</scope>
    <source>
        <strain evidence="2 3">NPDC045974</strain>
    </source>
</reference>
<evidence type="ECO:0000313" key="3">
    <source>
        <dbReference type="Proteomes" id="UP001551329"/>
    </source>
</evidence>
<dbReference type="Proteomes" id="UP001551329">
    <property type="component" value="Unassembled WGS sequence"/>
</dbReference>
<comment type="caution">
    <text evidence="2">The sequence shown here is derived from an EMBL/GenBank/DDBJ whole genome shotgun (WGS) entry which is preliminary data.</text>
</comment>
<dbReference type="RefSeq" id="WP_358468976.1">
    <property type="nucleotide sequence ID" value="NZ_JBEZAE010000001.1"/>
</dbReference>
<evidence type="ECO:0000256" key="1">
    <source>
        <dbReference type="SAM" id="MobiDB-lite"/>
    </source>
</evidence>
<feature type="region of interest" description="Disordered" evidence="1">
    <location>
        <begin position="184"/>
        <end position="257"/>
    </location>
</feature>
<feature type="compositionally biased region" description="Basic and acidic residues" evidence="1">
    <location>
        <begin position="217"/>
        <end position="227"/>
    </location>
</feature>
<feature type="compositionally biased region" description="Pro residues" evidence="1">
    <location>
        <begin position="190"/>
        <end position="210"/>
    </location>
</feature>
<name>A0ABV3C1G0_9ACTN</name>